<evidence type="ECO:0000259" key="2">
    <source>
        <dbReference type="Pfam" id="PF13476"/>
    </source>
</evidence>
<evidence type="ECO:0000313" key="3">
    <source>
        <dbReference type="EMBL" id="SEL76599.1"/>
    </source>
</evidence>
<sequence>MKFREIALENVGLYVGKHTFDLETAPSEGANVVAILGHNGGGKTTFLDAIRLALYGRRSLGPRTAQSTYEDHLLRKISATASSREAAITLSFVRVENGRDISYEITRAWSARGKSIVETLDLVREGQPISDLDRTEYAQYVEDLVPFGLSQLFFFDGEKIQEIADEDGSVGLRDAIRSLLGLDIIDQLQTDLTVYTSRRADQNTSGNIERLLAEKETLQKELAAEQDRRAELQSRCDQAARRVERSEAAYRSEGGRHALSREDALARLRLAEDEQAELSSQLKRAANELLPLSLAPLLVQQLHHRASEARQENHSNAIRDFVDAFEKRCRTDRSKMNIWSDNHFDDLRSDFDTDRGRQNIHLFAEPDWILQRLGLLSDGRQNLMAQLAAKFDRNRELRAKLKRELEGFDTGQAEKALADLKEAERTLGGLERDLEFRDEAIDRKLRELDTVERRFKQEENALKKLAQEERGSDFALRAQSALASFGSALLKDRISRLQSEFVACFNRLSRKKSLVSKVEINPTDFSVILIGSDGVTIEKSSLSAGERQIYAISMLWALGKTSGRQLPIVIDTPFSRLDQSHRLSIVRDYLPTASNQVILLCTDTEMTPTLAETLTPHIARTYKLEATTEARRTSVSSVNNLYEELV</sequence>
<dbReference type="SUPFAM" id="SSF52540">
    <property type="entry name" value="P-loop containing nucleoside triphosphate hydrolases"/>
    <property type="match status" value="2"/>
</dbReference>
<organism evidence="3 4">
    <name type="scientific">Jannaschia helgolandensis</name>
    <dbReference type="NCBI Taxonomy" id="188906"/>
    <lineage>
        <taxon>Bacteria</taxon>
        <taxon>Pseudomonadati</taxon>
        <taxon>Pseudomonadota</taxon>
        <taxon>Alphaproteobacteria</taxon>
        <taxon>Rhodobacterales</taxon>
        <taxon>Roseobacteraceae</taxon>
        <taxon>Jannaschia</taxon>
    </lineage>
</organism>
<dbReference type="EMBL" id="FNZQ01000009">
    <property type="protein sequence ID" value="SEL76599.1"/>
    <property type="molecule type" value="Genomic_DNA"/>
</dbReference>
<dbReference type="InterPro" id="IPR017599">
    <property type="entry name" value="DNA_S_DndD"/>
</dbReference>
<dbReference type="NCBIfam" id="TIGR03185">
    <property type="entry name" value="DNA_S_dndD"/>
    <property type="match status" value="1"/>
</dbReference>
<feature type="coiled-coil region" evidence="1">
    <location>
        <begin position="380"/>
        <end position="468"/>
    </location>
</feature>
<dbReference type="Gene3D" id="3.40.50.300">
    <property type="entry name" value="P-loop containing nucleotide triphosphate hydrolases"/>
    <property type="match status" value="2"/>
</dbReference>
<dbReference type="RefSeq" id="WP_092765169.1">
    <property type="nucleotide sequence ID" value="NZ_FNZQ01000009.1"/>
</dbReference>
<feature type="domain" description="Rad50/SbcC-type AAA" evidence="2">
    <location>
        <begin position="6"/>
        <end position="226"/>
    </location>
</feature>
<dbReference type="STRING" id="188906.SAMN04488526_3478"/>
<keyword evidence="4" id="KW-1185">Reference proteome</keyword>
<name>A0A1H7SWE1_9RHOB</name>
<dbReference type="OrthoDB" id="9795626at2"/>
<dbReference type="PANTHER" id="PTHR32114">
    <property type="entry name" value="ABC TRANSPORTER ABCH.3"/>
    <property type="match status" value="1"/>
</dbReference>
<dbReference type="GO" id="GO:0006302">
    <property type="term" value="P:double-strand break repair"/>
    <property type="evidence" value="ECO:0007669"/>
    <property type="project" value="InterPro"/>
</dbReference>
<dbReference type="Proteomes" id="UP000199283">
    <property type="component" value="Unassembled WGS sequence"/>
</dbReference>
<reference evidence="3 4" key="1">
    <citation type="submission" date="2016-10" db="EMBL/GenBank/DDBJ databases">
        <authorList>
            <person name="de Groot N.N."/>
        </authorList>
    </citation>
    <scope>NUCLEOTIDE SEQUENCE [LARGE SCALE GENOMIC DNA]</scope>
    <source>
        <strain evidence="3 4">DSM 14858</strain>
    </source>
</reference>
<accession>A0A1H7SWE1</accession>
<dbReference type="GO" id="GO:0016887">
    <property type="term" value="F:ATP hydrolysis activity"/>
    <property type="evidence" value="ECO:0007669"/>
    <property type="project" value="InterPro"/>
</dbReference>
<gene>
    <name evidence="3" type="ORF">SAMN04488526_3478</name>
</gene>
<evidence type="ECO:0000313" key="4">
    <source>
        <dbReference type="Proteomes" id="UP000199283"/>
    </source>
</evidence>
<dbReference type="PANTHER" id="PTHR32114:SF2">
    <property type="entry name" value="ABC TRANSPORTER ABCH.3"/>
    <property type="match status" value="1"/>
</dbReference>
<dbReference type="AlphaFoldDB" id="A0A1H7SWE1"/>
<proteinExistence type="predicted"/>
<feature type="coiled-coil region" evidence="1">
    <location>
        <begin position="201"/>
        <end position="288"/>
    </location>
</feature>
<dbReference type="Pfam" id="PF13476">
    <property type="entry name" value="AAA_23"/>
    <property type="match status" value="1"/>
</dbReference>
<evidence type="ECO:0000256" key="1">
    <source>
        <dbReference type="SAM" id="Coils"/>
    </source>
</evidence>
<dbReference type="InterPro" id="IPR027417">
    <property type="entry name" value="P-loop_NTPase"/>
</dbReference>
<protein>
    <submittedName>
        <fullName evidence="3">DNA sulfur modification protein DndD</fullName>
    </submittedName>
</protein>
<keyword evidence="1" id="KW-0175">Coiled coil</keyword>
<dbReference type="InterPro" id="IPR038729">
    <property type="entry name" value="Rad50/SbcC_AAA"/>
</dbReference>